<dbReference type="EMBL" id="SDMP01000007">
    <property type="protein sequence ID" value="RYR50397.1"/>
    <property type="molecule type" value="Genomic_DNA"/>
</dbReference>
<keyword evidence="3 6" id="KW-0812">Transmembrane</keyword>
<evidence type="ECO:0000313" key="7">
    <source>
        <dbReference type="EMBL" id="RYR50397.1"/>
    </source>
</evidence>
<evidence type="ECO:0000256" key="1">
    <source>
        <dbReference type="ARBA" id="ARBA00004141"/>
    </source>
</evidence>
<gene>
    <name evidence="7" type="ORF">Ahy_A07g036995</name>
</gene>
<name>A0A445CHL5_ARAHY</name>
<evidence type="ECO:0000256" key="4">
    <source>
        <dbReference type="ARBA" id="ARBA00022989"/>
    </source>
</evidence>
<dbReference type="Gene3D" id="1.20.1250.20">
    <property type="entry name" value="MFS general substrate transporter like domains"/>
    <property type="match status" value="1"/>
</dbReference>
<dbReference type="PANTHER" id="PTHR11654">
    <property type="entry name" value="OLIGOPEPTIDE TRANSPORTER-RELATED"/>
    <property type="match status" value="1"/>
</dbReference>
<comment type="similarity">
    <text evidence="2">Belongs to the major facilitator superfamily. Proton-dependent oligopeptide transporter (POT/PTR) (TC 2.A.17) family.</text>
</comment>
<keyword evidence="5 6" id="KW-0472">Membrane</keyword>
<protein>
    <submittedName>
        <fullName evidence="7">Uncharacterized protein</fullName>
    </submittedName>
</protein>
<dbReference type="Pfam" id="PF00854">
    <property type="entry name" value="PTR2"/>
    <property type="match status" value="1"/>
</dbReference>
<dbReference type="InterPro" id="IPR000109">
    <property type="entry name" value="POT_fam"/>
</dbReference>
<dbReference type="InterPro" id="IPR036259">
    <property type="entry name" value="MFS_trans_sf"/>
</dbReference>
<evidence type="ECO:0000313" key="8">
    <source>
        <dbReference type="Proteomes" id="UP000289738"/>
    </source>
</evidence>
<evidence type="ECO:0000256" key="6">
    <source>
        <dbReference type="SAM" id="Phobius"/>
    </source>
</evidence>
<dbReference type="Proteomes" id="UP000289738">
    <property type="component" value="Chromosome A07"/>
</dbReference>
<dbReference type="GO" id="GO:0022857">
    <property type="term" value="F:transmembrane transporter activity"/>
    <property type="evidence" value="ECO:0007669"/>
    <property type="project" value="InterPro"/>
</dbReference>
<accession>A0A445CHL5</accession>
<feature type="transmembrane region" description="Helical" evidence="6">
    <location>
        <begin position="51"/>
        <end position="71"/>
    </location>
</feature>
<evidence type="ECO:0000256" key="3">
    <source>
        <dbReference type="ARBA" id="ARBA00022692"/>
    </source>
</evidence>
<feature type="transmembrane region" description="Helical" evidence="6">
    <location>
        <begin position="126"/>
        <end position="145"/>
    </location>
</feature>
<feature type="transmembrane region" description="Helical" evidence="6">
    <location>
        <begin position="91"/>
        <end position="114"/>
    </location>
</feature>
<evidence type="ECO:0000256" key="5">
    <source>
        <dbReference type="ARBA" id="ARBA00023136"/>
    </source>
</evidence>
<feature type="transmembrane region" description="Helical" evidence="6">
    <location>
        <begin position="12"/>
        <end position="30"/>
    </location>
</feature>
<dbReference type="AlphaFoldDB" id="A0A445CHL5"/>
<proteinExistence type="inferred from homology"/>
<evidence type="ECO:0000256" key="2">
    <source>
        <dbReference type="ARBA" id="ARBA00005982"/>
    </source>
</evidence>
<organism evidence="7 8">
    <name type="scientific">Arachis hypogaea</name>
    <name type="common">Peanut</name>
    <dbReference type="NCBI Taxonomy" id="3818"/>
    <lineage>
        <taxon>Eukaryota</taxon>
        <taxon>Viridiplantae</taxon>
        <taxon>Streptophyta</taxon>
        <taxon>Embryophyta</taxon>
        <taxon>Tracheophyta</taxon>
        <taxon>Spermatophyta</taxon>
        <taxon>Magnoliopsida</taxon>
        <taxon>eudicotyledons</taxon>
        <taxon>Gunneridae</taxon>
        <taxon>Pentapetalae</taxon>
        <taxon>rosids</taxon>
        <taxon>fabids</taxon>
        <taxon>Fabales</taxon>
        <taxon>Fabaceae</taxon>
        <taxon>Papilionoideae</taxon>
        <taxon>50 kb inversion clade</taxon>
        <taxon>dalbergioids sensu lato</taxon>
        <taxon>Dalbergieae</taxon>
        <taxon>Pterocarpus clade</taxon>
        <taxon>Arachis</taxon>
    </lineage>
</organism>
<comment type="subcellular location">
    <subcellularLocation>
        <location evidence="1">Membrane</location>
        <topology evidence="1">Multi-pass membrane protein</topology>
    </subcellularLocation>
</comment>
<keyword evidence="8" id="KW-1185">Reference proteome</keyword>
<dbReference type="STRING" id="3818.A0A445CHL5"/>
<sequence length="167" mass="18163">MDTNLGSFKVPPSSLTVFTGLFIMVLAPMYDHAILPFARKITRTENGIMHLQRIGTGLVLSIVAIAVAALVETKRKKTALIHGLTNSTEPLPITFLWVALQYLFLGSADLFTLAGMMEFYFTEAPWSMRSLATALSWASLAMGYYSSTVLELAMMDVNSSADGCSAV</sequence>
<comment type="caution">
    <text evidence="7">The sequence shown here is derived from an EMBL/GenBank/DDBJ whole genome shotgun (WGS) entry which is preliminary data.</text>
</comment>
<dbReference type="GO" id="GO:0016020">
    <property type="term" value="C:membrane"/>
    <property type="evidence" value="ECO:0007669"/>
    <property type="project" value="UniProtKB-SubCell"/>
</dbReference>
<keyword evidence="4 6" id="KW-1133">Transmembrane helix</keyword>
<reference evidence="7 8" key="1">
    <citation type="submission" date="2019-01" db="EMBL/GenBank/DDBJ databases">
        <title>Sequencing of cultivated peanut Arachis hypogaea provides insights into genome evolution and oil improvement.</title>
        <authorList>
            <person name="Chen X."/>
        </authorList>
    </citation>
    <scope>NUCLEOTIDE SEQUENCE [LARGE SCALE GENOMIC DNA]</scope>
    <source>
        <strain evidence="8">cv. Fuhuasheng</strain>
        <tissue evidence="7">Leaves</tissue>
    </source>
</reference>